<comment type="caution">
    <text evidence="1">The sequence shown here is derived from an EMBL/GenBank/DDBJ whole genome shotgun (WGS) entry which is preliminary data.</text>
</comment>
<organism evidence="1 2">
    <name type="scientific">Phytophthora cactorum</name>
    <dbReference type="NCBI Taxonomy" id="29920"/>
    <lineage>
        <taxon>Eukaryota</taxon>
        <taxon>Sar</taxon>
        <taxon>Stramenopiles</taxon>
        <taxon>Oomycota</taxon>
        <taxon>Peronosporomycetes</taxon>
        <taxon>Peronosporales</taxon>
        <taxon>Peronosporaceae</taxon>
        <taxon>Phytophthora</taxon>
    </lineage>
</organism>
<accession>A0A8T1UA88</accession>
<gene>
    <name evidence="1" type="ORF">JG687_00009260</name>
</gene>
<proteinExistence type="predicted"/>
<evidence type="ECO:0000313" key="2">
    <source>
        <dbReference type="Proteomes" id="UP000688947"/>
    </source>
</evidence>
<reference evidence="1" key="1">
    <citation type="submission" date="2021-01" db="EMBL/GenBank/DDBJ databases">
        <title>Phytophthora aleatoria, a newly-described species from Pinus radiata is distinct from Phytophthora cactorum isolates based on comparative genomics.</title>
        <authorList>
            <person name="Mcdougal R."/>
            <person name="Panda P."/>
            <person name="Williams N."/>
            <person name="Studholme D.J."/>
        </authorList>
    </citation>
    <scope>NUCLEOTIDE SEQUENCE</scope>
    <source>
        <strain evidence="1">NZFS 3830</strain>
    </source>
</reference>
<dbReference type="Proteomes" id="UP000688947">
    <property type="component" value="Unassembled WGS sequence"/>
</dbReference>
<dbReference type="AlphaFoldDB" id="A0A8T1UA88"/>
<name>A0A8T1UA88_9STRA</name>
<dbReference type="EMBL" id="JAENGZ010000474">
    <property type="protein sequence ID" value="KAG6958666.1"/>
    <property type="molecule type" value="Genomic_DNA"/>
</dbReference>
<evidence type="ECO:0000313" key="1">
    <source>
        <dbReference type="EMBL" id="KAG6958666.1"/>
    </source>
</evidence>
<protein>
    <submittedName>
        <fullName evidence="1">Uncharacterized protein</fullName>
    </submittedName>
</protein>
<sequence length="68" mass="8009">MKRPSSAFGYEGSFRTGLMKRASSLVGSLKTRRPKRRRMPMKWRANTTSVLQTWALWAPLRRRCVHCR</sequence>